<organism evidence="4">
    <name type="scientific">bioreactor metagenome</name>
    <dbReference type="NCBI Taxonomy" id="1076179"/>
    <lineage>
        <taxon>unclassified sequences</taxon>
        <taxon>metagenomes</taxon>
        <taxon>ecological metagenomes</taxon>
    </lineage>
</organism>
<evidence type="ECO:0000256" key="2">
    <source>
        <dbReference type="ARBA" id="ARBA00022448"/>
    </source>
</evidence>
<proteinExistence type="inferred from homology"/>
<keyword evidence="3" id="KW-0732">Signal</keyword>
<dbReference type="NCBIfam" id="NF037995">
    <property type="entry name" value="TRAP_S1"/>
    <property type="match status" value="1"/>
</dbReference>
<dbReference type="InterPro" id="IPR018389">
    <property type="entry name" value="DctP_fam"/>
</dbReference>
<name>A0A645G051_9ZZZZ</name>
<dbReference type="AlphaFoldDB" id="A0A645G051"/>
<dbReference type="Pfam" id="PF03480">
    <property type="entry name" value="DctP"/>
    <property type="match status" value="1"/>
</dbReference>
<comment type="similarity">
    <text evidence="1">Belongs to the bacterial solute-binding protein 7 family.</text>
</comment>
<comment type="caution">
    <text evidence="4">The sequence shown here is derived from an EMBL/GenBank/DDBJ whole genome shotgun (WGS) entry which is preliminary data.</text>
</comment>
<accession>A0A645G051</accession>
<dbReference type="InterPro" id="IPR038404">
    <property type="entry name" value="TRAP_DctP_sf"/>
</dbReference>
<gene>
    <name evidence="4" type="primary">yiaO_16</name>
    <name evidence="4" type="ORF">SDC9_164897</name>
</gene>
<protein>
    <submittedName>
        <fullName evidence="4">2,3-diketo-L-gulonate-binding periplasmic protein YiaO</fullName>
    </submittedName>
</protein>
<dbReference type="EMBL" id="VSSQ01064702">
    <property type="protein sequence ID" value="MPN17543.1"/>
    <property type="molecule type" value="Genomic_DNA"/>
</dbReference>
<dbReference type="Gene3D" id="3.40.190.170">
    <property type="entry name" value="Bacterial extracellular solute-binding protein, family 7"/>
    <property type="match status" value="1"/>
</dbReference>
<dbReference type="GO" id="GO:0055085">
    <property type="term" value="P:transmembrane transport"/>
    <property type="evidence" value="ECO:0007669"/>
    <property type="project" value="InterPro"/>
</dbReference>
<evidence type="ECO:0000313" key="4">
    <source>
        <dbReference type="EMBL" id="MPN17543.1"/>
    </source>
</evidence>
<keyword evidence="2" id="KW-0813">Transport</keyword>
<sequence>MLESVKMGNIEAYVGGPFDPQTEKLNLILMPFFFENQEALMKVAKSDVGTAIREDAEKNNLKMLCFGDGGSRHITNNVREVKAPADMKGLKIRTPGMESIIKCMQALGANTVSIPYADVYMALKTGVADGQENPLANIGDMKFYEVQKYMTYIDYQFHPEVMNMNLQFFNNLPKDLATIVEDGAWIFAEEQNRLRSAMNDKYYQMIKDSGVKIYTLSSAEKKVFMDACAPVYDYFINKGTFTKEELEAVRNIAQGK</sequence>
<evidence type="ECO:0000256" key="1">
    <source>
        <dbReference type="ARBA" id="ARBA00009023"/>
    </source>
</evidence>
<dbReference type="PANTHER" id="PTHR33376">
    <property type="match status" value="1"/>
</dbReference>
<reference evidence="4" key="1">
    <citation type="submission" date="2019-08" db="EMBL/GenBank/DDBJ databases">
        <authorList>
            <person name="Kucharzyk K."/>
            <person name="Murdoch R.W."/>
            <person name="Higgins S."/>
            <person name="Loffler F."/>
        </authorList>
    </citation>
    <scope>NUCLEOTIDE SEQUENCE</scope>
</reference>
<dbReference type="PANTHER" id="PTHR33376:SF7">
    <property type="entry name" value="C4-DICARBOXYLATE-BINDING PROTEIN DCTB"/>
    <property type="match status" value="1"/>
</dbReference>
<dbReference type="CDD" id="cd13603">
    <property type="entry name" value="PBP2_TRAP_Siap_TeaA_like"/>
    <property type="match status" value="1"/>
</dbReference>
<evidence type="ECO:0000256" key="3">
    <source>
        <dbReference type="ARBA" id="ARBA00022729"/>
    </source>
</evidence>